<evidence type="ECO:0000259" key="12">
    <source>
        <dbReference type="PROSITE" id="PS50929"/>
    </source>
</evidence>
<dbReference type="GO" id="GO:0005524">
    <property type="term" value="F:ATP binding"/>
    <property type="evidence" value="ECO:0007669"/>
    <property type="project" value="UniProtKB-KW"/>
</dbReference>
<keyword evidence="3" id="KW-1003">Cell membrane</keyword>
<dbReference type="SUPFAM" id="SSF90123">
    <property type="entry name" value="ABC transporter transmembrane region"/>
    <property type="match status" value="2"/>
</dbReference>
<evidence type="ECO:0000256" key="7">
    <source>
        <dbReference type="ARBA" id="ARBA00022989"/>
    </source>
</evidence>
<keyword evidence="8 10" id="KW-0472">Membrane</keyword>
<feature type="transmembrane region" description="Helical" evidence="10">
    <location>
        <begin position="260"/>
        <end position="280"/>
    </location>
</feature>
<dbReference type="PANTHER" id="PTHR24221:SF397">
    <property type="entry name" value="ABC TRANSPORTER, ATP-BINDING TRANSMEMBRANE PROTEIN"/>
    <property type="match status" value="1"/>
</dbReference>
<dbReference type="InterPro" id="IPR039421">
    <property type="entry name" value="Type_1_exporter"/>
</dbReference>
<evidence type="ECO:0000256" key="2">
    <source>
        <dbReference type="ARBA" id="ARBA00022448"/>
    </source>
</evidence>
<feature type="coiled-coil region" evidence="9">
    <location>
        <begin position="827"/>
        <end position="854"/>
    </location>
</feature>
<dbReference type="InterPro" id="IPR027417">
    <property type="entry name" value="P-loop_NTPase"/>
</dbReference>
<dbReference type="InterPro" id="IPR017871">
    <property type="entry name" value="ABC_transporter-like_CS"/>
</dbReference>
<feature type="domain" description="ABC transmembrane type-1" evidence="12">
    <location>
        <begin position="30"/>
        <end position="309"/>
    </location>
</feature>
<dbReference type="InterPro" id="IPR036640">
    <property type="entry name" value="ABC1_TM_sf"/>
</dbReference>
<evidence type="ECO:0000313" key="13">
    <source>
        <dbReference type="EMBL" id="ASS91429.1"/>
    </source>
</evidence>
<reference evidence="13 14" key="1">
    <citation type="submission" date="2016-10" db="EMBL/GenBank/DDBJ databases">
        <title>The whole genome sequencing and assembly of Aeribacillus pallidus KCTC3564 strain.</title>
        <authorList>
            <person name="Lee Y.-J."/>
            <person name="Park M.-K."/>
            <person name="Yi H."/>
            <person name="Bahn Y.-S."/>
            <person name="Kim J.F."/>
            <person name="Lee D.-W."/>
        </authorList>
    </citation>
    <scope>NUCLEOTIDE SEQUENCE [LARGE SCALE GENOMIC DNA]</scope>
    <source>
        <strain evidence="13 14">KCTC3564</strain>
    </source>
</reference>
<dbReference type="PROSITE" id="PS50929">
    <property type="entry name" value="ABC_TM1F"/>
    <property type="match status" value="2"/>
</dbReference>
<feature type="transmembrane region" description="Helical" evidence="10">
    <location>
        <begin position="813"/>
        <end position="831"/>
    </location>
</feature>
<evidence type="ECO:0000259" key="11">
    <source>
        <dbReference type="PROSITE" id="PS50893"/>
    </source>
</evidence>
<comment type="subcellular location">
    <subcellularLocation>
        <location evidence="1">Cell membrane</location>
        <topology evidence="1">Multi-pass membrane protein</topology>
    </subcellularLocation>
</comment>
<dbReference type="PROSITE" id="PS50893">
    <property type="entry name" value="ABC_TRANSPORTER_2"/>
    <property type="match status" value="2"/>
</dbReference>
<evidence type="ECO:0000256" key="5">
    <source>
        <dbReference type="ARBA" id="ARBA00022741"/>
    </source>
</evidence>
<feature type="transmembrane region" description="Helical" evidence="10">
    <location>
        <begin position="783"/>
        <end position="807"/>
    </location>
</feature>
<protein>
    <recommendedName>
        <fullName evidence="15">ABC transporter ATP-binding protein</fullName>
    </recommendedName>
</protein>
<feature type="transmembrane region" description="Helical" evidence="10">
    <location>
        <begin position="197"/>
        <end position="217"/>
    </location>
</feature>
<dbReference type="GO" id="GO:0016887">
    <property type="term" value="F:ATP hydrolysis activity"/>
    <property type="evidence" value="ECO:0007669"/>
    <property type="project" value="InterPro"/>
</dbReference>
<feature type="transmembrane region" description="Helical" evidence="10">
    <location>
        <begin position="170"/>
        <end position="191"/>
    </location>
</feature>
<dbReference type="GO" id="GO:0140359">
    <property type="term" value="F:ABC-type transporter activity"/>
    <property type="evidence" value="ECO:0007669"/>
    <property type="project" value="InterPro"/>
</dbReference>
<dbReference type="Proteomes" id="UP000214606">
    <property type="component" value="Chromosome"/>
</dbReference>
<feature type="transmembrane region" description="Helical" evidence="10">
    <location>
        <begin position="286"/>
        <end position="307"/>
    </location>
</feature>
<dbReference type="RefSeq" id="WP_094245959.1">
    <property type="nucleotide sequence ID" value="NZ_CP017703.1"/>
</dbReference>
<feature type="domain" description="ABC transporter" evidence="11">
    <location>
        <begin position="349"/>
        <end position="587"/>
    </location>
</feature>
<dbReference type="PROSITE" id="PS00211">
    <property type="entry name" value="ABC_TRANSPORTER_1"/>
    <property type="match status" value="2"/>
</dbReference>
<dbReference type="EMBL" id="CP017703">
    <property type="protein sequence ID" value="ASS91429.1"/>
    <property type="molecule type" value="Genomic_DNA"/>
</dbReference>
<dbReference type="FunFam" id="3.40.50.300:FF:000221">
    <property type="entry name" value="Multidrug ABC transporter ATP-binding protein"/>
    <property type="match status" value="2"/>
</dbReference>
<evidence type="ECO:0000256" key="8">
    <source>
        <dbReference type="ARBA" id="ARBA00023136"/>
    </source>
</evidence>
<dbReference type="GO" id="GO:0034040">
    <property type="term" value="F:ATPase-coupled lipid transmembrane transporter activity"/>
    <property type="evidence" value="ECO:0007669"/>
    <property type="project" value="TreeGrafter"/>
</dbReference>
<feature type="transmembrane region" description="Helical" evidence="10">
    <location>
        <begin position="678"/>
        <end position="705"/>
    </location>
</feature>
<keyword evidence="9" id="KW-0175">Coiled coil</keyword>
<evidence type="ECO:0000256" key="10">
    <source>
        <dbReference type="SAM" id="Phobius"/>
    </source>
</evidence>
<keyword evidence="2" id="KW-0813">Transport</keyword>
<feature type="transmembrane region" description="Helical" evidence="10">
    <location>
        <begin position="927"/>
        <end position="946"/>
    </location>
</feature>
<feature type="domain" description="ABC transmembrane type-1" evidence="12">
    <location>
        <begin position="694"/>
        <end position="940"/>
    </location>
</feature>
<proteinExistence type="predicted"/>
<gene>
    <name evidence="13" type="ORF">AP3564_15480</name>
</gene>
<dbReference type="InterPro" id="IPR011527">
    <property type="entry name" value="ABC1_TM_dom"/>
</dbReference>
<sequence>MGKKQASSHRRSSPWTQLKPFWTKKKAFLFASVAAHVTATLMGLVPYWVIYRVCDGLLDQDLLEDGWELLTLAGIALVSIVIKGGLTALATNWTHEAAYHIVYEVRLALADKLARLPLGFFERNQSGKLKHIVNEDVEQLEEGIAHLIPDITTSAALPLMSFALMFAVDWRLALAALGMIVLTAGSYSLVIRKLQPIQAGFAQAGPVLSQAILSYVYGMKVIRAFSRTESAYEQYAQAVQQFSDVSSDIEARSLPYKSTVVLLSRTALLIVTAAGLWLLFRQQLTAATLVLFVLMSVGVGGALFKLLRSGGMTAFRLGAAMKNISQLLAEPAMSAEQVRPAPIPKEPSVQLDNVSFAYREKPVLRNISLHIPAGSFTAIVGPSGAGKTTVARLISRFWDVTEGSVCIGGIDVREMDEEQLLSMVSFVFQDAYLFSGTVMDNIRIGRPDATDEEVIEAAKRAACHEFITALPQGYQTEVGEGGFALSGGERQRISLVRAVLKDAPILILDEATALVDPDNESRIQDAILALTRVDNGKPKTIIAIAHRLGTIVHADQIVVLNEGQIAAIGRHEQLLANHPLYQNMWKSYIAGSEQLAANESQLGAPQSASVQRSSADRASPAREAVDYAAHQDSRLNLTVIDDEVNRQAEDDPFRRLKQMTVYEQTLLLAGKKQRSIKAAFWLSALENSFTALGYIALVVTLYAAFANNENLAWAGYGAMAFAFIGHGYFYYASSKRSFPLFGHFLLRLRLYLGRRLTKLPYSFFMQKEASVIESRIKSDASTYIFMPSTFVLGLIKILTIPPLLLIGLFVIDWRLAIVSLIGVPISLLALSRSERKLQRVMQRLEEARRKANGRILEYIRGITVIRAYGLTGRRMRSYEQAIAEYRQASIAINRDLTPYTAIYAIAFELGLAIVLVIGGYWTMQGELPPALFIVFLVLAICFYEPLPLMEYAMFRRLLLMTIDNLNDIIQQDDLTYMPHNGQEQQGHQIEFRQVRFGYGDRPILQHFDLVIPQRGTTALVGPSGAGKTTILNLIARFWDVQEGAITVGGRDIRTIPEPEWMRQLAFVFQDVYLFNDTIANNIKYGNPNADMEQIVAAARKARCHDFIMQLSDGYDTLVGEGGNLLSGGQKQRIAIARAILKDAPIILLDEATSSVDPIIEAMEELARDKTVVTIAHHLHTVRNADKIVVIDRGQVVQQGTHAELLEQGGLYRHFWEERSRAKEWVLPGRTAMHESASAQHGIGEHERDVD</sequence>
<dbReference type="SMART" id="SM00382">
    <property type="entry name" value="AAA"/>
    <property type="match status" value="2"/>
</dbReference>
<evidence type="ECO:0000256" key="4">
    <source>
        <dbReference type="ARBA" id="ARBA00022692"/>
    </source>
</evidence>
<name>A0A223E875_9BACI</name>
<evidence type="ECO:0000313" key="14">
    <source>
        <dbReference type="Proteomes" id="UP000214606"/>
    </source>
</evidence>
<dbReference type="Pfam" id="PF00005">
    <property type="entry name" value="ABC_tran"/>
    <property type="match status" value="2"/>
</dbReference>
<evidence type="ECO:0000256" key="9">
    <source>
        <dbReference type="SAM" id="Coils"/>
    </source>
</evidence>
<keyword evidence="4 10" id="KW-0812">Transmembrane</keyword>
<feature type="transmembrane region" description="Helical" evidence="10">
    <location>
        <begin position="27"/>
        <end position="49"/>
    </location>
</feature>
<dbReference type="SUPFAM" id="SSF52540">
    <property type="entry name" value="P-loop containing nucleoside triphosphate hydrolases"/>
    <property type="match status" value="2"/>
</dbReference>
<dbReference type="CDD" id="cd07346">
    <property type="entry name" value="ABC_6TM_exporters"/>
    <property type="match status" value="2"/>
</dbReference>
<evidence type="ECO:0000256" key="1">
    <source>
        <dbReference type="ARBA" id="ARBA00004651"/>
    </source>
</evidence>
<keyword evidence="7 10" id="KW-1133">Transmembrane helix</keyword>
<dbReference type="Gene3D" id="3.40.50.300">
    <property type="entry name" value="P-loop containing nucleotide triphosphate hydrolases"/>
    <property type="match status" value="2"/>
</dbReference>
<dbReference type="KEGG" id="apak:AP3564_15480"/>
<feature type="transmembrane region" description="Helical" evidence="10">
    <location>
        <begin position="711"/>
        <end position="731"/>
    </location>
</feature>
<keyword evidence="5" id="KW-0547">Nucleotide-binding</keyword>
<dbReference type="AlphaFoldDB" id="A0A223E875"/>
<evidence type="ECO:0000256" key="3">
    <source>
        <dbReference type="ARBA" id="ARBA00022475"/>
    </source>
</evidence>
<accession>A0A223E875</accession>
<dbReference type="InterPro" id="IPR003439">
    <property type="entry name" value="ABC_transporter-like_ATP-bd"/>
</dbReference>
<feature type="transmembrane region" description="Helical" evidence="10">
    <location>
        <begin position="69"/>
        <end position="90"/>
    </location>
</feature>
<feature type="transmembrane region" description="Helical" evidence="10">
    <location>
        <begin position="901"/>
        <end position="921"/>
    </location>
</feature>
<keyword evidence="6" id="KW-0067">ATP-binding</keyword>
<dbReference type="Gene3D" id="1.20.1560.10">
    <property type="entry name" value="ABC transporter type 1, transmembrane domain"/>
    <property type="match status" value="2"/>
</dbReference>
<organism evidence="13 14">
    <name type="scientific">Aeribacillus pallidus</name>
    <dbReference type="NCBI Taxonomy" id="33936"/>
    <lineage>
        <taxon>Bacteria</taxon>
        <taxon>Bacillati</taxon>
        <taxon>Bacillota</taxon>
        <taxon>Bacilli</taxon>
        <taxon>Bacillales</taxon>
        <taxon>Bacillaceae</taxon>
        <taxon>Aeribacillus</taxon>
    </lineage>
</organism>
<dbReference type="Pfam" id="PF00664">
    <property type="entry name" value="ABC_membrane"/>
    <property type="match status" value="2"/>
</dbReference>
<dbReference type="InterPro" id="IPR003593">
    <property type="entry name" value="AAA+_ATPase"/>
</dbReference>
<dbReference type="PANTHER" id="PTHR24221">
    <property type="entry name" value="ATP-BINDING CASSETTE SUB-FAMILY B"/>
    <property type="match status" value="1"/>
</dbReference>
<evidence type="ECO:0000256" key="6">
    <source>
        <dbReference type="ARBA" id="ARBA00022840"/>
    </source>
</evidence>
<evidence type="ECO:0008006" key="15">
    <source>
        <dbReference type="Google" id="ProtNLM"/>
    </source>
</evidence>
<dbReference type="GO" id="GO:0005886">
    <property type="term" value="C:plasma membrane"/>
    <property type="evidence" value="ECO:0007669"/>
    <property type="project" value="UniProtKB-SubCell"/>
</dbReference>
<feature type="domain" description="ABC transporter" evidence="11">
    <location>
        <begin position="989"/>
        <end position="1217"/>
    </location>
</feature>